<evidence type="ECO:0000313" key="3">
    <source>
        <dbReference type="Proteomes" id="UP000320813"/>
    </source>
</evidence>
<accession>A0A519BAA6</accession>
<dbReference type="GO" id="GO:0016758">
    <property type="term" value="F:hexosyltransferase activity"/>
    <property type="evidence" value="ECO:0007669"/>
    <property type="project" value="InterPro"/>
</dbReference>
<gene>
    <name evidence="2" type="ORF">EVJ47_06015</name>
</gene>
<keyword evidence="2" id="KW-0808">Transferase</keyword>
<comment type="caution">
    <text evidence="2">The sequence shown here is derived from an EMBL/GenBank/DDBJ whole genome shotgun (WGS) entry which is preliminary data.</text>
</comment>
<evidence type="ECO:0000259" key="1">
    <source>
        <dbReference type="Pfam" id="PF04101"/>
    </source>
</evidence>
<dbReference type="InterPro" id="IPR007235">
    <property type="entry name" value="Glyco_trans_28_C"/>
</dbReference>
<feature type="domain" description="Glycosyl transferase family 28 C-terminal" evidence="1">
    <location>
        <begin position="250"/>
        <end position="318"/>
    </location>
</feature>
<dbReference type="Gene3D" id="3.40.50.2000">
    <property type="entry name" value="Glycogen Phosphorylase B"/>
    <property type="match status" value="2"/>
</dbReference>
<dbReference type="AlphaFoldDB" id="A0A519BAA6"/>
<name>A0A519BAA6_9DELT</name>
<evidence type="ECO:0000313" key="2">
    <source>
        <dbReference type="EMBL" id="RZD14221.1"/>
    </source>
</evidence>
<dbReference type="SUPFAM" id="SSF53756">
    <property type="entry name" value="UDP-Glycosyltransferase/glycogen phosphorylase"/>
    <property type="match status" value="1"/>
</dbReference>
<reference evidence="2 3" key="1">
    <citation type="submission" date="2019-01" db="EMBL/GenBank/DDBJ databases">
        <title>Insights into ecological role of a new deltaproteobacterial order Candidatus Sinidesulfobacterales (Sva0485) by metagenomics and metatranscriptomics.</title>
        <authorList>
            <person name="Tan S."/>
            <person name="Liu J."/>
            <person name="Fang Y."/>
            <person name="Hedlund B.P."/>
            <person name="Lian Z.H."/>
            <person name="Huang L.Y."/>
            <person name="Li J.T."/>
            <person name="Huang L.N."/>
            <person name="Li W.J."/>
            <person name="Jiang H.C."/>
            <person name="Dong H.L."/>
            <person name="Shu W.S."/>
        </authorList>
    </citation>
    <scope>NUCLEOTIDE SEQUENCE [LARGE SCALE GENOMIC DNA]</scope>
    <source>
        <strain evidence="2">AP3</strain>
    </source>
</reference>
<dbReference type="EMBL" id="SGBD01000003">
    <property type="protein sequence ID" value="RZD14221.1"/>
    <property type="molecule type" value="Genomic_DNA"/>
</dbReference>
<dbReference type="Pfam" id="PF04101">
    <property type="entry name" value="Glyco_tran_28_C"/>
    <property type="match status" value="1"/>
</dbReference>
<dbReference type="Proteomes" id="UP000320813">
    <property type="component" value="Unassembled WGS sequence"/>
</dbReference>
<protein>
    <submittedName>
        <fullName evidence="2">Glycosyltransferase</fullName>
    </submittedName>
</protein>
<dbReference type="Pfam" id="PF13528">
    <property type="entry name" value="Glyco_trans_1_3"/>
    <property type="match status" value="1"/>
</dbReference>
<organism evidence="2 3">
    <name type="scientific">Candidatus Acidulodesulfobacterium ferriphilum</name>
    <dbReference type="NCBI Taxonomy" id="2597223"/>
    <lineage>
        <taxon>Bacteria</taxon>
        <taxon>Deltaproteobacteria</taxon>
        <taxon>Candidatus Acidulodesulfobacterales</taxon>
        <taxon>Candidatus Acidulodesulfobacterium</taxon>
    </lineage>
</organism>
<proteinExistence type="predicted"/>
<sequence>MKILFSLCSWGLGHATRSLPILRRLVKDSHEVIVYTSGRSLALLQSELKDGARFVASVPYPSPYSDKIGFAFRFLKTAPKIMKVIKEENLEVDRMIKENKVDLIISDSRFGSYSRVVPSYLIFHQLRFIAPLRLAPAEMVTEFYNHNLQNKFEKIIVPDYAENSLSGDLSHNLRYFKPEKVEYIGILSDFESLDVKQDLDYLFSISGPEPTRTILEEKLFSQLPLLNGSKIAVALGKPGKFTKEVVGNTVIYSYLEKARRDELMNRAKIVVSRSGYTTIMDVAEINRNALFIPTPGQTEQVYLANHLEKVGFFHSVKQGKLKLDIDAKEALKFKGFVPPWKTGESVERFLKVVRIKD</sequence>